<proteinExistence type="inferred from homology"/>
<feature type="signal peptide" evidence="5">
    <location>
        <begin position="1"/>
        <end position="25"/>
    </location>
</feature>
<protein>
    <recommendedName>
        <fullName evidence="8">Glycosyltransferase family 34 protein</fullName>
    </recommendedName>
</protein>
<dbReference type="AlphaFoldDB" id="A0A8H6CN33"/>
<dbReference type="PANTHER" id="PTHR31306:SF8">
    <property type="entry name" value="GLYCOSYLTRANSFERASE FAMILY 34 PROTEIN"/>
    <property type="match status" value="1"/>
</dbReference>
<dbReference type="GO" id="GO:0016757">
    <property type="term" value="F:glycosyltransferase activity"/>
    <property type="evidence" value="ECO:0007669"/>
    <property type="project" value="UniProtKB-KW"/>
</dbReference>
<feature type="compositionally biased region" description="Polar residues" evidence="4">
    <location>
        <begin position="434"/>
        <end position="445"/>
    </location>
</feature>
<evidence type="ECO:0000256" key="3">
    <source>
        <dbReference type="ARBA" id="ARBA00022679"/>
    </source>
</evidence>
<dbReference type="Gene3D" id="3.90.550.10">
    <property type="entry name" value="Spore Coat Polysaccharide Biosynthesis Protein SpsA, Chain A"/>
    <property type="match status" value="1"/>
</dbReference>
<organism evidence="6 7">
    <name type="scientific">Letharia lupina</name>
    <dbReference type="NCBI Taxonomy" id="560253"/>
    <lineage>
        <taxon>Eukaryota</taxon>
        <taxon>Fungi</taxon>
        <taxon>Dikarya</taxon>
        <taxon>Ascomycota</taxon>
        <taxon>Pezizomycotina</taxon>
        <taxon>Lecanoromycetes</taxon>
        <taxon>OSLEUM clade</taxon>
        <taxon>Lecanoromycetidae</taxon>
        <taxon>Lecanorales</taxon>
        <taxon>Lecanorineae</taxon>
        <taxon>Parmeliaceae</taxon>
        <taxon>Letharia</taxon>
    </lineage>
</organism>
<feature type="compositionally biased region" description="Basic and acidic residues" evidence="4">
    <location>
        <begin position="450"/>
        <end position="459"/>
    </location>
</feature>
<dbReference type="GeneID" id="59337808"/>
<comment type="similarity">
    <text evidence="1">Belongs to the glycosyltransferase 34 family.</text>
</comment>
<dbReference type="InterPro" id="IPR008630">
    <property type="entry name" value="Glyco_trans_34"/>
</dbReference>
<feature type="chain" id="PRO_5034363737" description="Glycosyltransferase family 34 protein" evidence="5">
    <location>
        <begin position="26"/>
        <end position="479"/>
    </location>
</feature>
<keyword evidence="5" id="KW-0732">Signal</keyword>
<dbReference type="RefSeq" id="XP_037155100.1">
    <property type="nucleotide sequence ID" value="XM_037300274.1"/>
</dbReference>
<keyword evidence="3" id="KW-0808">Transferase</keyword>
<gene>
    <name evidence="6" type="ORF">HO133_009413</name>
</gene>
<keyword evidence="2" id="KW-0328">Glycosyltransferase</keyword>
<dbReference type="InterPro" id="IPR029044">
    <property type="entry name" value="Nucleotide-diphossugar_trans"/>
</dbReference>
<dbReference type="SUPFAM" id="SSF53448">
    <property type="entry name" value="Nucleotide-diphospho-sugar transferases"/>
    <property type="match status" value="1"/>
</dbReference>
<evidence type="ECO:0000313" key="7">
    <source>
        <dbReference type="Proteomes" id="UP000593566"/>
    </source>
</evidence>
<evidence type="ECO:0000313" key="6">
    <source>
        <dbReference type="EMBL" id="KAF6226547.1"/>
    </source>
</evidence>
<accession>A0A8H6CN33</accession>
<evidence type="ECO:0008006" key="8">
    <source>
        <dbReference type="Google" id="ProtNLM"/>
    </source>
</evidence>
<feature type="region of interest" description="Disordered" evidence="4">
    <location>
        <begin position="54"/>
        <end position="77"/>
    </location>
</feature>
<dbReference type="PANTHER" id="PTHR31306">
    <property type="entry name" value="ALPHA-1,6-MANNOSYLTRANSFERASE MNN11-RELATED"/>
    <property type="match status" value="1"/>
</dbReference>
<evidence type="ECO:0000256" key="1">
    <source>
        <dbReference type="ARBA" id="ARBA00005664"/>
    </source>
</evidence>
<keyword evidence="7" id="KW-1185">Reference proteome</keyword>
<name>A0A8H6CN33_9LECA</name>
<dbReference type="Proteomes" id="UP000593566">
    <property type="component" value="Unassembled WGS sequence"/>
</dbReference>
<sequence>MMLVSSKSLLTFLALVCTFFLYTHDHFSTSPDDYAVPPSTTSEATIFDSKASTPQSALSSDIPPAPANFVPETTDRTGHVSEEMRPRILQATMMFGDKYIGLNERTLQSHVDHAKRWGYGDHVLRREIVGAGQWDKFIFSKVLHVQNLIIGELKRPREERAEWVIWYDADTLILNPNIKWEIFLPPDTFPEINFMATKNLDGFNAGLFFFRVDEWSVELLSDAYSLPRLRPEIDIGGNIEQNALKYLFGQEPHKKHIIYQPQAWYNGFKGDERAETEINGGDLLVHFAGINHDNEEEKKNELMSQWFAKIEAQPDEWEVPVEKTKYPGEIEAFWRTYKEAKDLLDTVHVRPDTQSGPDQDVKRARDELKWAIEELAYDAAHLKKCMMDMAQALRAAENPQVLAGSGGHADQQAFGSAKEYTRPAVGGQDRSLDTQEQFATDTVVQDETPEASRRFKSSPEEQNSADDQAPIGYADVSVG</sequence>
<evidence type="ECO:0000256" key="4">
    <source>
        <dbReference type="SAM" id="MobiDB-lite"/>
    </source>
</evidence>
<reference evidence="6 7" key="1">
    <citation type="journal article" date="2020" name="Genomics">
        <title>Complete, high-quality genomes from long-read metagenomic sequencing of two wolf lichen thalli reveals enigmatic genome architecture.</title>
        <authorList>
            <person name="McKenzie S.K."/>
            <person name="Walston R.F."/>
            <person name="Allen J.L."/>
        </authorList>
    </citation>
    <scope>NUCLEOTIDE SEQUENCE [LARGE SCALE GENOMIC DNA]</scope>
    <source>
        <strain evidence="6">WasteWater1</strain>
    </source>
</reference>
<dbReference type="Pfam" id="PF05637">
    <property type="entry name" value="Glyco_transf_34"/>
    <property type="match status" value="1"/>
</dbReference>
<evidence type="ECO:0000256" key="2">
    <source>
        <dbReference type="ARBA" id="ARBA00022676"/>
    </source>
</evidence>
<dbReference type="EMBL" id="JACCJB010000006">
    <property type="protein sequence ID" value="KAF6226547.1"/>
    <property type="molecule type" value="Genomic_DNA"/>
</dbReference>
<feature type="region of interest" description="Disordered" evidence="4">
    <location>
        <begin position="402"/>
        <end position="479"/>
    </location>
</feature>
<evidence type="ECO:0000256" key="5">
    <source>
        <dbReference type="SAM" id="SignalP"/>
    </source>
</evidence>
<comment type="caution">
    <text evidence="6">The sequence shown here is derived from an EMBL/GenBank/DDBJ whole genome shotgun (WGS) entry which is preliminary data.</text>
</comment>
<dbReference type="GO" id="GO:0006487">
    <property type="term" value="P:protein N-linked glycosylation"/>
    <property type="evidence" value="ECO:0007669"/>
    <property type="project" value="TreeGrafter"/>
</dbReference>
<dbReference type="GO" id="GO:0000139">
    <property type="term" value="C:Golgi membrane"/>
    <property type="evidence" value="ECO:0007669"/>
    <property type="project" value="TreeGrafter"/>
</dbReference>